<gene>
    <name evidence="1" type="ORF">H2199_006322</name>
</gene>
<keyword evidence="2" id="KW-1185">Reference proteome</keyword>
<dbReference type="Proteomes" id="UP001172680">
    <property type="component" value="Unassembled WGS sequence"/>
</dbReference>
<comment type="caution">
    <text evidence="1">The sequence shown here is derived from an EMBL/GenBank/DDBJ whole genome shotgun (WGS) entry which is preliminary data.</text>
</comment>
<sequence length="712" mass="80112">MVYPSKPLASGVREIRLVTILPGHGDETVCCRLNTTSVDAKSLTYTALSYVWGDVKNSPEIFLQGEDEHGEAWKVTPNLHVALLHLRSPSQERTFWIDALCINQENLEERASQVRLMRDIYESAQEVIVWLGPGDVGDVAIAVDYMRSFEEASKWRVYNPHTNSFFGHPRTKAAVPIFRHDIMDRPWWSRIWVIQEVVVSRKTTLQIGDSDDGEPHQSPAGVAGSNRANAARLADGRPQAHQTLFSLLLAFRDFDSSEPRDKVFALLGLVRNAGLSPLPLPDYEVSVAAVYEDIVHYQLAAFGSLDIICAGGTNKFSRDYLPSWVPDWRKYHFAGVKYHSYDRGGRPLALHKTLASPSATPFRACGYSRPSVRFIPRVEGTTVLSATGLCVDVIETADASERYPLEMLAQFEAALRAKFGVCAAIARVYDDWYNRFGAISYGVDLSNSYSAEYWKGFDWVVDGDASNEQIDPRDSRRSEIRSGKKMTEKKEAQGKEEKKTTEEEEKQKKDETKRQKKNRKRRERAIRENMQMKNEKEEGKKKGLEKEELEKKKGDHADNDDIQKLYVAGGSLVEAYYRTLLVDRTSSGERVDKGYLARAMEPPDPYPSTSKEFKGATDLSGFSGELITSFQSAVQWRTLLITRKGYIGLGPLSMLSGDEVCVLCGCSVPVVLRRQGPCHLLVGECYVHGLMDGEAMRSIWQADKGLTRFYII</sequence>
<proteinExistence type="predicted"/>
<organism evidence="1 2">
    <name type="scientific">Coniosporium tulheliwenetii</name>
    <dbReference type="NCBI Taxonomy" id="3383036"/>
    <lineage>
        <taxon>Eukaryota</taxon>
        <taxon>Fungi</taxon>
        <taxon>Dikarya</taxon>
        <taxon>Ascomycota</taxon>
        <taxon>Pezizomycotina</taxon>
        <taxon>Dothideomycetes</taxon>
        <taxon>Dothideomycetes incertae sedis</taxon>
        <taxon>Coniosporium</taxon>
    </lineage>
</organism>
<reference evidence="1" key="1">
    <citation type="submission" date="2022-10" db="EMBL/GenBank/DDBJ databases">
        <title>Culturing micro-colonial fungi from biological soil crusts in the Mojave desert and describing Neophaeococcomyces mojavensis, and introducing the new genera and species Taxawa tesnikishii.</title>
        <authorList>
            <person name="Kurbessoian T."/>
            <person name="Stajich J.E."/>
        </authorList>
    </citation>
    <scope>NUCLEOTIDE SEQUENCE</scope>
    <source>
        <strain evidence="1">JES_115</strain>
    </source>
</reference>
<protein>
    <submittedName>
        <fullName evidence="1">Uncharacterized protein</fullName>
    </submittedName>
</protein>
<name>A0ACC2YXU0_9PEZI</name>
<evidence type="ECO:0000313" key="2">
    <source>
        <dbReference type="Proteomes" id="UP001172680"/>
    </source>
</evidence>
<accession>A0ACC2YXU0</accession>
<evidence type="ECO:0000313" key="1">
    <source>
        <dbReference type="EMBL" id="KAJ9640088.1"/>
    </source>
</evidence>
<dbReference type="EMBL" id="JAPDRP010000018">
    <property type="protein sequence ID" value="KAJ9640088.1"/>
    <property type="molecule type" value="Genomic_DNA"/>
</dbReference>